<reference evidence="2 3" key="1">
    <citation type="submission" date="2023-07" db="EMBL/GenBank/DDBJ databases">
        <title>Sorghum-associated microbial communities from plants grown in Nebraska, USA.</title>
        <authorList>
            <person name="Schachtman D."/>
        </authorList>
    </citation>
    <scope>NUCLEOTIDE SEQUENCE [LARGE SCALE GENOMIC DNA]</scope>
    <source>
        <strain evidence="2 3">BE314</strain>
    </source>
</reference>
<dbReference type="InterPro" id="IPR050965">
    <property type="entry name" value="UPF0336/Enoyl-CoA_hydratase"/>
</dbReference>
<gene>
    <name evidence="2" type="ORF">J2X20_002553</name>
</gene>
<dbReference type="RefSeq" id="WP_310265243.1">
    <property type="nucleotide sequence ID" value="NZ_JAVDXU010000002.1"/>
</dbReference>
<organism evidence="2 3">
    <name type="scientific">Roseateles saccharophilus</name>
    <name type="common">Pseudomonas saccharophila</name>
    <dbReference type="NCBI Taxonomy" id="304"/>
    <lineage>
        <taxon>Bacteria</taxon>
        <taxon>Pseudomonadati</taxon>
        <taxon>Pseudomonadota</taxon>
        <taxon>Betaproteobacteria</taxon>
        <taxon>Burkholderiales</taxon>
        <taxon>Sphaerotilaceae</taxon>
        <taxon>Roseateles</taxon>
    </lineage>
</organism>
<dbReference type="PANTHER" id="PTHR43437">
    <property type="entry name" value="HYDROXYACYL-THIOESTER DEHYDRATASE TYPE 2, MITOCHONDRIAL-RELATED"/>
    <property type="match status" value="1"/>
</dbReference>
<dbReference type="InterPro" id="IPR002539">
    <property type="entry name" value="MaoC-like_dom"/>
</dbReference>
<dbReference type="Gene3D" id="3.10.129.10">
    <property type="entry name" value="Hotdog Thioesterase"/>
    <property type="match status" value="1"/>
</dbReference>
<evidence type="ECO:0000313" key="2">
    <source>
        <dbReference type="EMBL" id="MDR7269895.1"/>
    </source>
</evidence>
<dbReference type="EMBL" id="JAVDXU010000002">
    <property type="protein sequence ID" value="MDR7269895.1"/>
    <property type="molecule type" value="Genomic_DNA"/>
</dbReference>
<dbReference type="SUPFAM" id="SSF54637">
    <property type="entry name" value="Thioesterase/thiol ester dehydrase-isomerase"/>
    <property type="match status" value="1"/>
</dbReference>
<dbReference type="PANTHER" id="PTHR43437:SF3">
    <property type="entry name" value="HYDROXYACYL-THIOESTER DEHYDRATASE TYPE 2, MITOCHONDRIAL"/>
    <property type="match status" value="1"/>
</dbReference>
<dbReference type="Proteomes" id="UP001180453">
    <property type="component" value="Unassembled WGS sequence"/>
</dbReference>
<comment type="caution">
    <text evidence="2">The sequence shown here is derived from an EMBL/GenBank/DDBJ whole genome shotgun (WGS) entry which is preliminary data.</text>
</comment>
<dbReference type="Pfam" id="PF01575">
    <property type="entry name" value="MaoC_dehydratas"/>
    <property type="match status" value="1"/>
</dbReference>
<proteinExistence type="predicted"/>
<protein>
    <submittedName>
        <fullName evidence="2">Acyl dehydratase</fullName>
    </submittedName>
</protein>
<accession>A0ABU1YM17</accession>
<keyword evidence="3" id="KW-1185">Reference proteome</keyword>
<evidence type="ECO:0000259" key="1">
    <source>
        <dbReference type="Pfam" id="PF01575"/>
    </source>
</evidence>
<name>A0ABU1YM17_ROSSA</name>
<evidence type="ECO:0000313" key="3">
    <source>
        <dbReference type="Proteomes" id="UP001180453"/>
    </source>
</evidence>
<dbReference type="InterPro" id="IPR029069">
    <property type="entry name" value="HotDog_dom_sf"/>
</dbReference>
<sequence>MDMPLAEAETTALIRVGETCERHIRFTREDIAAFARLTGDTNPLHHDVQAAQRARHGEIIASGQQTTAQMIGLVASHFSRSDDGADRELLCLNFNFAFKAPVFAEQELLLHWRVASVEWNATLDGWLAHVDGRATVRNAHPCVVGRGTLLVKAARP</sequence>
<feature type="domain" description="MaoC-like" evidence="1">
    <location>
        <begin position="22"/>
        <end position="109"/>
    </location>
</feature>
<dbReference type="CDD" id="cd03441">
    <property type="entry name" value="R_hydratase_like"/>
    <property type="match status" value="1"/>
</dbReference>